<feature type="compositionally biased region" description="Low complexity" evidence="1">
    <location>
        <begin position="525"/>
        <end position="551"/>
    </location>
</feature>
<proteinExistence type="predicted"/>
<dbReference type="InterPro" id="IPR021109">
    <property type="entry name" value="Peptidase_aspartic_dom_sf"/>
</dbReference>
<feature type="region of interest" description="Disordered" evidence="1">
    <location>
        <begin position="142"/>
        <end position="261"/>
    </location>
</feature>
<dbReference type="SUPFAM" id="SSF50630">
    <property type="entry name" value="Acid proteases"/>
    <property type="match status" value="1"/>
</dbReference>
<gene>
    <name evidence="2" type="ORF">GPECTOR_14g99</name>
</gene>
<feature type="compositionally biased region" description="Low complexity" evidence="1">
    <location>
        <begin position="194"/>
        <end position="206"/>
    </location>
</feature>
<evidence type="ECO:0008006" key="4">
    <source>
        <dbReference type="Google" id="ProtNLM"/>
    </source>
</evidence>
<comment type="caution">
    <text evidence="2">The sequence shown here is derived from an EMBL/GenBank/DDBJ whole genome shotgun (WGS) entry which is preliminary data.</text>
</comment>
<evidence type="ECO:0000313" key="3">
    <source>
        <dbReference type="Proteomes" id="UP000075714"/>
    </source>
</evidence>
<sequence>MGLRDLCPRPPPAVVSGRGKHLGIAVSWSLRWTSSGAFVEEIRGPQLTFKWGYDGRPDSGCWEVDSSGLVRVMECDDHELRVRVLVRRRDWRLLGFDHRLCADTETWELGEWRQWDSGVLYPSSALHKAANGGQHAYLTAAGAAERRQRPAAELPPASRPSAAPAIPSISSPSPYSSDLPQQHPHRHQHREHQPGQQHGHGQGPPQSGVPAPLPPPTWFGLPDLPAIPPDTTYGFLAPLDPASDPGPASSAPGAGGSGGQPVPLWRAASGHYLVRPRINGQEGGYFVLDTGASGFVMTPQAAARLGGSSFGETHAASVSGKVAARFVRLGSWSLGGLELRGPVLMVMGLEGLVRGAPGEVVGIVGHDLFRRAVVELPQLIGPGAATMTTRGSSALGASGFGSDVDSESGSDDDASAPASAAAGALAAARAAPSAEGVYGGEAVAFGPPPPAPLSTPAFGPEALALEAGPSGGGARGAPIGAAVAAAPAPASARTLEGSVGSVADAAGAPTAAAPASPDRPPLHRSGSGSDCSTGSSPNSSSSTSSSAAGRSSRADGDDDVGSSSSGSSGGGSGGGSGRMGGKLARRPGGRSATARAMRRAARNVPYSLHELILHHPLHYGNEAGWDWEPLIMIANLPHVRLRFADPTGAVRSALLMVDSGACGADVMIHDRANRELRLAEAAAAAAAEGGASGSGSVKGSGGGGGTAGHYLRGVGQEPRDYVQLQVLELPWLEVAGVRFPQVTCMCAAVGGLDISVYSHGILCGDLLARLPWAIDYTHKRMGFRPGASAAPLRQPQPQQRAGQ</sequence>
<dbReference type="InterPro" id="IPR034122">
    <property type="entry name" value="Retropepsin-like_bacterial"/>
</dbReference>
<dbReference type="OrthoDB" id="2018659at2759"/>
<protein>
    <recommendedName>
        <fullName evidence="4">Peptidase A2 domain-containing protein</fullName>
    </recommendedName>
</protein>
<feature type="compositionally biased region" description="Low complexity" evidence="1">
    <location>
        <begin position="236"/>
        <end position="252"/>
    </location>
</feature>
<dbReference type="Gene3D" id="2.40.70.10">
    <property type="entry name" value="Acid Proteases"/>
    <property type="match status" value="1"/>
</dbReference>
<feature type="region of interest" description="Disordered" evidence="1">
    <location>
        <begin position="506"/>
        <end position="598"/>
    </location>
</feature>
<keyword evidence="3" id="KW-1185">Reference proteome</keyword>
<evidence type="ECO:0000313" key="2">
    <source>
        <dbReference type="EMBL" id="KXZ51118.1"/>
    </source>
</evidence>
<dbReference type="Pfam" id="PF13650">
    <property type="entry name" value="Asp_protease_2"/>
    <property type="match status" value="1"/>
</dbReference>
<feature type="compositionally biased region" description="Low complexity" evidence="1">
    <location>
        <begin position="506"/>
        <end position="516"/>
    </location>
</feature>
<feature type="compositionally biased region" description="Gly residues" evidence="1">
    <location>
        <begin position="567"/>
        <end position="580"/>
    </location>
</feature>
<dbReference type="AlphaFoldDB" id="A0A150GMW8"/>
<feature type="region of interest" description="Disordered" evidence="1">
    <location>
        <begin position="451"/>
        <end position="474"/>
    </location>
</feature>
<name>A0A150GMW8_GONPE</name>
<dbReference type="CDD" id="cd05483">
    <property type="entry name" value="retropepsin_like_bacteria"/>
    <property type="match status" value="1"/>
</dbReference>
<reference evidence="3" key="1">
    <citation type="journal article" date="2016" name="Nat. Commun.">
        <title>The Gonium pectorale genome demonstrates co-option of cell cycle regulation during the evolution of multicellularity.</title>
        <authorList>
            <person name="Hanschen E.R."/>
            <person name="Marriage T.N."/>
            <person name="Ferris P.J."/>
            <person name="Hamaji T."/>
            <person name="Toyoda A."/>
            <person name="Fujiyama A."/>
            <person name="Neme R."/>
            <person name="Noguchi H."/>
            <person name="Minakuchi Y."/>
            <person name="Suzuki M."/>
            <person name="Kawai-Toyooka H."/>
            <person name="Smith D.R."/>
            <person name="Sparks H."/>
            <person name="Anderson J."/>
            <person name="Bakaric R."/>
            <person name="Luria V."/>
            <person name="Karger A."/>
            <person name="Kirschner M.W."/>
            <person name="Durand P.M."/>
            <person name="Michod R.E."/>
            <person name="Nozaki H."/>
            <person name="Olson B.J."/>
        </authorList>
    </citation>
    <scope>NUCLEOTIDE SEQUENCE [LARGE SCALE GENOMIC DNA]</scope>
    <source>
        <strain evidence="3">NIES-2863</strain>
    </source>
</reference>
<dbReference type="Proteomes" id="UP000075714">
    <property type="component" value="Unassembled WGS sequence"/>
</dbReference>
<accession>A0A150GMW8</accession>
<feature type="compositionally biased region" description="Low complexity" evidence="1">
    <location>
        <begin position="151"/>
        <end position="182"/>
    </location>
</feature>
<dbReference type="STRING" id="33097.A0A150GMW8"/>
<organism evidence="2 3">
    <name type="scientific">Gonium pectorale</name>
    <name type="common">Green alga</name>
    <dbReference type="NCBI Taxonomy" id="33097"/>
    <lineage>
        <taxon>Eukaryota</taxon>
        <taxon>Viridiplantae</taxon>
        <taxon>Chlorophyta</taxon>
        <taxon>core chlorophytes</taxon>
        <taxon>Chlorophyceae</taxon>
        <taxon>CS clade</taxon>
        <taxon>Chlamydomonadales</taxon>
        <taxon>Volvocaceae</taxon>
        <taxon>Gonium</taxon>
    </lineage>
</organism>
<dbReference type="EMBL" id="LSYV01000015">
    <property type="protein sequence ID" value="KXZ51118.1"/>
    <property type="molecule type" value="Genomic_DNA"/>
</dbReference>
<evidence type="ECO:0000256" key="1">
    <source>
        <dbReference type="SAM" id="MobiDB-lite"/>
    </source>
</evidence>